<dbReference type="InterPro" id="IPR004329">
    <property type="entry name" value="CcmE"/>
</dbReference>
<dbReference type="InterPro" id="IPR012340">
    <property type="entry name" value="NA-bd_OB-fold"/>
</dbReference>
<dbReference type="Proteomes" id="UP001549366">
    <property type="component" value="Unassembled WGS sequence"/>
</dbReference>
<evidence type="ECO:0000313" key="11">
    <source>
        <dbReference type="EMBL" id="MET4759427.1"/>
    </source>
</evidence>
<evidence type="ECO:0000256" key="4">
    <source>
        <dbReference type="ARBA" id="ARBA00022723"/>
    </source>
</evidence>
<dbReference type="NCBIfam" id="NF009729">
    <property type="entry name" value="PRK13254.1-3"/>
    <property type="match status" value="1"/>
</dbReference>
<dbReference type="NCBIfam" id="NF009727">
    <property type="entry name" value="PRK13254.1-1"/>
    <property type="match status" value="1"/>
</dbReference>
<evidence type="ECO:0000256" key="10">
    <source>
        <dbReference type="HAMAP-Rule" id="MF_01959"/>
    </source>
</evidence>
<organism evidence="11 12">
    <name type="scientific">Endozoicomonas lisbonensis</name>
    <dbReference type="NCBI Taxonomy" id="3120522"/>
    <lineage>
        <taxon>Bacteria</taxon>
        <taxon>Pseudomonadati</taxon>
        <taxon>Pseudomonadota</taxon>
        <taxon>Gammaproteobacteria</taxon>
        <taxon>Oceanospirillales</taxon>
        <taxon>Endozoicomonadaceae</taxon>
        <taxon>Endozoicomonas</taxon>
    </lineage>
</organism>
<feature type="binding site" description="covalent" evidence="10">
    <location>
        <position position="124"/>
    </location>
    <ligand>
        <name>heme</name>
        <dbReference type="ChEBI" id="CHEBI:30413"/>
    </ligand>
</feature>
<evidence type="ECO:0000256" key="9">
    <source>
        <dbReference type="ARBA" id="ARBA00023136"/>
    </source>
</evidence>
<comment type="subcellular location">
    <subcellularLocation>
        <location evidence="10">Cell membrane</location>
        <topology evidence="10">Single-pass type II membrane protein</topology>
    </subcellularLocation>
    <subcellularLocation>
        <location evidence="1">Membrane</location>
    </subcellularLocation>
</comment>
<keyword evidence="4 10" id="KW-0479">Metal-binding</keyword>
<evidence type="ECO:0000256" key="7">
    <source>
        <dbReference type="ARBA" id="ARBA00022989"/>
    </source>
</evidence>
<keyword evidence="9 10" id="KW-0472">Membrane</keyword>
<keyword evidence="6 10" id="KW-0735">Signal-anchor</keyword>
<dbReference type="Pfam" id="PF03100">
    <property type="entry name" value="CcmE"/>
    <property type="match status" value="1"/>
</dbReference>
<evidence type="ECO:0000313" key="12">
    <source>
        <dbReference type="Proteomes" id="UP001549366"/>
    </source>
</evidence>
<sequence length="150" mass="16005">MDGVSRQRLTLVSLLIVGAVLAATLVVFALSQNINLFFSPSEMVRGEAPVGQTIRGGGVVVSGTVERDPDSLLISFLITDGAHEVEVEYTGILPDLFREDQGIVGTGTLDDSGRFVAEELLAKHDENYTPVEVERALSDAETGGGKHYDS</sequence>
<keyword evidence="7 10" id="KW-1133">Transmembrane helix</keyword>
<feature type="topological domain" description="Cytoplasmic" evidence="10">
    <location>
        <begin position="1"/>
        <end position="8"/>
    </location>
</feature>
<name>A0ABV2SNT0_9GAMM</name>
<dbReference type="SUPFAM" id="SSF82093">
    <property type="entry name" value="Heme chaperone CcmE"/>
    <property type="match status" value="1"/>
</dbReference>
<feature type="topological domain" description="Extracellular" evidence="10">
    <location>
        <begin position="30"/>
        <end position="150"/>
    </location>
</feature>
<proteinExistence type="inferred from homology"/>
<dbReference type="PANTHER" id="PTHR34128">
    <property type="entry name" value="CYTOCHROME C-TYPE BIOGENESIS PROTEIN CCME HOMOLOG, MITOCHONDRIAL"/>
    <property type="match status" value="1"/>
</dbReference>
<comment type="similarity">
    <text evidence="10">Belongs to the CcmE/CycJ family.</text>
</comment>
<keyword evidence="3 10" id="KW-0812">Transmembrane</keyword>
<dbReference type="Gene3D" id="2.40.50.140">
    <property type="entry name" value="Nucleic acid-binding proteins"/>
    <property type="match status" value="1"/>
</dbReference>
<gene>
    <name evidence="10" type="primary">ccmE</name>
    <name evidence="10" type="synonym">cycJ</name>
    <name evidence="11" type="ORF">V5J35_004619</name>
</gene>
<evidence type="ECO:0000256" key="2">
    <source>
        <dbReference type="ARBA" id="ARBA00022617"/>
    </source>
</evidence>
<dbReference type="RefSeq" id="WP_354009412.1">
    <property type="nucleotide sequence ID" value="NZ_JBEWTA010000001.1"/>
</dbReference>
<evidence type="ECO:0000256" key="8">
    <source>
        <dbReference type="ARBA" id="ARBA00023004"/>
    </source>
</evidence>
<keyword evidence="5 10" id="KW-0201">Cytochrome c-type biogenesis</keyword>
<dbReference type="EMBL" id="JBEWTB010000002">
    <property type="protein sequence ID" value="MET4759427.1"/>
    <property type="molecule type" value="Genomic_DNA"/>
</dbReference>
<keyword evidence="8 10" id="KW-0408">Iron</keyword>
<reference evidence="11 12" key="1">
    <citation type="submission" date="2024-06" db="EMBL/GenBank/DDBJ databases">
        <title>Genomic Encyclopedia of Type Strains, Phase V (KMG-V): Genome sequencing to study the core and pangenomes of soil and plant-associated prokaryotes.</title>
        <authorList>
            <person name="Whitman W."/>
        </authorList>
    </citation>
    <scope>NUCLEOTIDE SEQUENCE [LARGE SCALE GENOMIC DNA]</scope>
    <source>
        <strain evidence="11 12">NE40</strain>
    </source>
</reference>
<comment type="function">
    <text evidence="10">Heme chaperone required for the biogenesis of c-type cytochromes. Transiently binds heme delivered by CcmC and transfers the heme to apo-cytochromes in a process facilitated by CcmF and CcmH.</text>
</comment>
<dbReference type="PANTHER" id="PTHR34128:SF2">
    <property type="entry name" value="CYTOCHROME C-TYPE BIOGENESIS PROTEIN CCME HOMOLOG, MITOCHONDRIAL"/>
    <property type="match status" value="1"/>
</dbReference>
<dbReference type="HAMAP" id="MF_01959">
    <property type="entry name" value="CcmE"/>
    <property type="match status" value="1"/>
</dbReference>
<keyword evidence="2 10" id="KW-0349">Heme</keyword>
<comment type="caution">
    <text evidence="11">The sequence shown here is derived from an EMBL/GenBank/DDBJ whole genome shotgun (WGS) entry which is preliminary data.</text>
</comment>
<keyword evidence="12" id="KW-1185">Reference proteome</keyword>
<accession>A0ABV2SNT0</accession>
<keyword evidence="10" id="KW-1003">Cell membrane</keyword>
<evidence type="ECO:0000256" key="6">
    <source>
        <dbReference type="ARBA" id="ARBA00022968"/>
    </source>
</evidence>
<feature type="binding site" description="axial binding residue" evidence="10">
    <location>
        <position position="128"/>
    </location>
    <ligand>
        <name>heme</name>
        <dbReference type="ChEBI" id="CHEBI:30413"/>
    </ligand>
    <ligandPart>
        <name>Fe</name>
        <dbReference type="ChEBI" id="CHEBI:18248"/>
    </ligandPart>
</feature>
<evidence type="ECO:0000256" key="1">
    <source>
        <dbReference type="ARBA" id="ARBA00004370"/>
    </source>
</evidence>
<evidence type="ECO:0000256" key="5">
    <source>
        <dbReference type="ARBA" id="ARBA00022748"/>
    </source>
</evidence>
<dbReference type="InterPro" id="IPR036127">
    <property type="entry name" value="CcmE-like_sf"/>
</dbReference>
<protein>
    <recommendedName>
        <fullName evidence="10">Cytochrome c-type biogenesis protein CcmE</fullName>
    </recommendedName>
    <alternativeName>
        <fullName evidence="10">Cytochrome c maturation protein E</fullName>
    </alternativeName>
    <alternativeName>
        <fullName evidence="10">Heme chaperone CcmE</fullName>
    </alternativeName>
</protein>
<evidence type="ECO:0000256" key="3">
    <source>
        <dbReference type="ARBA" id="ARBA00022692"/>
    </source>
</evidence>